<dbReference type="Pfam" id="PF17989">
    <property type="entry name" value="ALP_N"/>
    <property type="match status" value="1"/>
</dbReference>
<comment type="caution">
    <text evidence="2">The sequence shown here is derived from an EMBL/GenBank/DDBJ whole genome shotgun (WGS) entry which is preliminary data.</text>
</comment>
<accession>A0A2N3LDZ6</accession>
<sequence>MKLGIDAGNDQVKICGDYGLINFISAIGESRLINLQQIHGQDDMYFEYQGESGFAGTLALYESEFVGSIMGSTKAHKDTLLRVLIGIHRYSTLYNLNESIFDIVVGQPIIMHNHIEKEKIKGMLKGQHTLTVNGITKTFIINRVECAAECATAYWSNPKEGLVRIIDIGGGTVNYSTVLNGRFIDKDSDTLTFGVNTTKTNNLQALARGISTQLLKKWDQNDKTFLIGGIAEQMVSHLKNYFPNARVLYPIFNRQQISPIFANAISFYILAVNIYE</sequence>
<reference evidence="2 3" key="1">
    <citation type="submission" date="2017-11" db="EMBL/GenBank/DDBJ databases">
        <title>Bacillus camelliae sp. nov., isolated from pu'er tea.</title>
        <authorList>
            <person name="Niu L."/>
        </authorList>
    </citation>
    <scope>NUCLEOTIDE SEQUENCE [LARGE SCALE GENOMIC DNA]</scope>
    <source>
        <strain evidence="2 3">7578-1</strain>
    </source>
</reference>
<gene>
    <name evidence="2" type="ORF">CWO92_22025</name>
</gene>
<dbReference type="RefSeq" id="WP_101356358.1">
    <property type="nucleotide sequence ID" value="NZ_PIQO01000026.1"/>
</dbReference>
<evidence type="ECO:0000313" key="2">
    <source>
        <dbReference type="EMBL" id="PKR82870.1"/>
    </source>
</evidence>
<dbReference type="OrthoDB" id="2677727at2"/>
<dbReference type="InterPro" id="IPR043129">
    <property type="entry name" value="ATPase_NBD"/>
</dbReference>
<dbReference type="AlphaFoldDB" id="A0A2N3LDZ6"/>
<dbReference type="Proteomes" id="UP000233440">
    <property type="component" value="Unassembled WGS sequence"/>
</dbReference>
<name>A0A2N3LDZ6_9BACI</name>
<evidence type="ECO:0000313" key="3">
    <source>
        <dbReference type="Proteomes" id="UP000233440"/>
    </source>
</evidence>
<keyword evidence="3" id="KW-1185">Reference proteome</keyword>
<dbReference type="Gene3D" id="3.30.420.40">
    <property type="match status" value="1"/>
</dbReference>
<organism evidence="2 3">
    <name type="scientific">Heyndrickxia camelliae</name>
    <dbReference type="NCBI Taxonomy" id="1707093"/>
    <lineage>
        <taxon>Bacteria</taxon>
        <taxon>Bacillati</taxon>
        <taxon>Bacillota</taxon>
        <taxon>Bacilli</taxon>
        <taxon>Bacillales</taxon>
        <taxon>Bacillaceae</taxon>
        <taxon>Heyndrickxia</taxon>
    </lineage>
</organism>
<dbReference type="EMBL" id="PIQO01000026">
    <property type="protein sequence ID" value="PKR82870.1"/>
    <property type="molecule type" value="Genomic_DNA"/>
</dbReference>
<dbReference type="CDD" id="cd10227">
    <property type="entry name" value="ASKHA_NBD_ParM-like"/>
    <property type="match status" value="1"/>
</dbReference>
<protein>
    <recommendedName>
        <fullName evidence="1">Actin-like protein N-terminal domain-containing protein</fullName>
    </recommendedName>
</protein>
<evidence type="ECO:0000259" key="1">
    <source>
        <dbReference type="Pfam" id="PF17989"/>
    </source>
</evidence>
<dbReference type="SUPFAM" id="SSF53067">
    <property type="entry name" value="Actin-like ATPase domain"/>
    <property type="match status" value="1"/>
</dbReference>
<feature type="domain" description="Actin-like protein N-terminal" evidence="1">
    <location>
        <begin position="4"/>
        <end position="150"/>
    </location>
</feature>
<dbReference type="InterPro" id="IPR040607">
    <property type="entry name" value="ALP_N"/>
</dbReference>
<proteinExistence type="predicted"/>